<gene>
    <name evidence="1" type="ORF">BWQ96_07522</name>
</gene>
<sequence>MSTHVNHILKNCHFSFDVVWAKPFSDIWEALTCVRTATDRMDLRESLRILSQKALENEDVRRSNEGKDIATVSRRVTNFDPGSERTAAFLRNCLPESSSPELSKIVELALELFEHWESIFPVRFSYDSEKATRVNLAWEQEVCASELKVPSGASYTVFEEFRPWMLTVTKITQSQLPPCLREAARIYFLHREFCVDFDSSSASEIISYASYRGQGYQAPQIRDNHLQMIISSIWTKLRCYAECLSQTTSSMASTRNVGFDEALIRTVSPLVLNLCIASHVIMGSGENFIAVHPQMWVSLSLNQTSRSYWTSCDKCMEGDMNRTDDLEIVSDTLDSLSLLDDDLEFFTG</sequence>
<accession>A0A2V3IKW7</accession>
<evidence type="ECO:0000313" key="2">
    <source>
        <dbReference type="Proteomes" id="UP000247409"/>
    </source>
</evidence>
<dbReference type="EMBL" id="NBIV01000152">
    <property type="protein sequence ID" value="PXF42707.1"/>
    <property type="molecule type" value="Genomic_DNA"/>
</dbReference>
<dbReference type="AlphaFoldDB" id="A0A2V3IKW7"/>
<dbReference type="Proteomes" id="UP000247409">
    <property type="component" value="Unassembled WGS sequence"/>
</dbReference>
<keyword evidence="2" id="KW-1185">Reference proteome</keyword>
<organism evidence="1 2">
    <name type="scientific">Gracilariopsis chorda</name>
    <dbReference type="NCBI Taxonomy" id="448386"/>
    <lineage>
        <taxon>Eukaryota</taxon>
        <taxon>Rhodophyta</taxon>
        <taxon>Florideophyceae</taxon>
        <taxon>Rhodymeniophycidae</taxon>
        <taxon>Gracilariales</taxon>
        <taxon>Gracilariaceae</taxon>
        <taxon>Gracilariopsis</taxon>
    </lineage>
</organism>
<reference evidence="1 2" key="1">
    <citation type="journal article" date="2018" name="Mol. Biol. Evol.">
        <title>Analysis of the draft genome of the red seaweed Gracilariopsis chorda provides insights into genome size evolution in Rhodophyta.</title>
        <authorList>
            <person name="Lee J."/>
            <person name="Yang E.C."/>
            <person name="Graf L."/>
            <person name="Yang J.H."/>
            <person name="Qiu H."/>
            <person name="Zel Zion U."/>
            <person name="Chan C.X."/>
            <person name="Stephens T.G."/>
            <person name="Weber A.P.M."/>
            <person name="Boo G.H."/>
            <person name="Boo S.M."/>
            <person name="Kim K.M."/>
            <person name="Shin Y."/>
            <person name="Jung M."/>
            <person name="Lee S.J."/>
            <person name="Yim H.S."/>
            <person name="Lee J.H."/>
            <person name="Bhattacharya D."/>
            <person name="Yoon H.S."/>
        </authorList>
    </citation>
    <scope>NUCLEOTIDE SEQUENCE [LARGE SCALE GENOMIC DNA]</scope>
    <source>
        <strain evidence="1 2">SKKU-2015</strain>
        <tissue evidence="1">Whole body</tissue>
    </source>
</reference>
<proteinExistence type="predicted"/>
<protein>
    <submittedName>
        <fullName evidence="1">Uncharacterized protein</fullName>
    </submittedName>
</protein>
<comment type="caution">
    <text evidence="1">The sequence shown here is derived from an EMBL/GenBank/DDBJ whole genome shotgun (WGS) entry which is preliminary data.</text>
</comment>
<evidence type="ECO:0000313" key="1">
    <source>
        <dbReference type="EMBL" id="PXF42707.1"/>
    </source>
</evidence>
<name>A0A2V3IKW7_9FLOR</name>